<evidence type="ECO:0000259" key="1">
    <source>
        <dbReference type="Pfam" id="PF25000"/>
    </source>
</evidence>
<feature type="domain" description="DUF7779" evidence="1">
    <location>
        <begin position="232"/>
        <end position="311"/>
    </location>
</feature>
<dbReference type="Pfam" id="PF25000">
    <property type="entry name" value="DUF7779"/>
    <property type="match status" value="1"/>
</dbReference>
<dbReference type="Pfam" id="PF13424">
    <property type="entry name" value="TPR_12"/>
    <property type="match status" value="3"/>
</dbReference>
<accession>A0A292Q9L5</accession>
<dbReference type="Gene3D" id="3.40.50.300">
    <property type="entry name" value="P-loop containing nucleotide triphosphate hydrolases"/>
    <property type="match status" value="1"/>
</dbReference>
<protein>
    <recommendedName>
        <fullName evidence="1">DUF7779 domain-containing protein</fullName>
    </recommendedName>
</protein>
<dbReference type="PANTHER" id="PTHR46082">
    <property type="entry name" value="ATP/GTP-BINDING PROTEIN-RELATED"/>
    <property type="match status" value="1"/>
</dbReference>
<name>A0A292Q9L5_9PEZI</name>
<reference evidence="2" key="1">
    <citation type="submission" date="2015-10" db="EMBL/GenBank/DDBJ databases">
        <authorList>
            <person name="Regsiter A."/>
            <person name="william w."/>
        </authorList>
    </citation>
    <scope>NUCLEOTIDE SEQUENCE</scope>
    <source>
        <strain evidence="2">Montdore</strain>
    </source>
</reference>
<feature type="non-terminal residue" evidence="2">
    <location>
        <position position="687"/>
    </location>
</feature>
<dbReference type="Gene3D" id="1.25.40.10">
    <property type="entry name" value="Tetratricopeptide repeat domain"/>
    <property type="match status" value="2"/>
</dbReference>
<dbReference type="InterPro" id="IPR027417">
    <property type="entry name" value="P-loop_NTPase"/>
</dbReference>
<evidence type="ECO:0000313" key="2">
    <source>
        <dbReference type="EMBL" id="CUS15397.1"/>
    </source>
</evidence>
<evidence type="ECO:0000313" key="3">
    <source>
        <dbReference type="Proteomes" id="UP001412239"/>
    </source>
</evidence>
<dbReference type="AlphaFoldDB" id="A0A292Q9L5"/>
<dbReference type="Pfam" id="PF13374">
    <property type="entry name" value="TPR_10"/>
    <property type="match status" value="2"/>
</dbReference>
<gene>
    <name evidence="2" type="ORF">GSTUAT00000448001</name>
</gene>
<dbReference type="InterPro" id="IPR053137">
    <property type="entry name" value="NLR-like"/>
</dbReference>
<dbReference type="SUPFAM" id="SSF48452">
    <property type="entry name" value="TPR-like"/>
    <property type="match status" value="3"/>
</dbReference>
<dbReference type="InterPro" id="IPR056681">
    <property type="entry name" value="DUF7779"/>
</dbReference>
<dbReference type="SUPFAM" id="SSF52540">
    <property type="entry name" value="P-loop containing nucleoside triphosphate hydrolases"/>
    <property type="match status" value="1"/>
</dbReference>
<dbReference type="Proteomes" id="UP001412239">
    <property type="component" value="Unassembled WGS sequence"/>
</dbReference>
<proteinExistence type="predicted"/>
<feature type="non-terminal residue" evidence="2">
    <location>
        <position position="1"/>
    </location>
</feature>
<dbReference type="PANTHER" id="PTHR46082:SF6">
    <property type="entry name" value="AAA+ ATPASE DOMAIN-CONTAINING PROTEIN-RELATED"/>
    <property type="match status" value="1"/>
</dbReference>
<dbReference type="EMBL" id="LN890947">
    <property type="protein sequence ID" value="CUS15397.1"/>
    <property type="molecule type" value="Genomic_DNA"/>
</dbReference>
<sequence>KTQVALEYVYWCASESDYDIFWVNGSGVLRFWEGFRAIGQHVQIPVASAETEEEEFLLSVKRWLEGPDSGDWILVIDNAENEEHFTGNYGPISKFVPQGPRGTVIFTTRSRQIALRQGCERIDVGRMEENEALALFAKHYGSRGSLRDGEEEAVSRILASLDYLPLAVVGSAAFMLETQTPPSDYWTIFQENDKRKTQLLSQPFSDIRRDVDITESILSTYFITFDRITEQMPTAGHLLRLIAFFDRQNIPEQLLRESGVGGVDDPVEFRRSVGKLSGFSLVTSTHHENKTFYELHRLVQLSIQAYLSPEELNKWSATALGVISRIFPKYEHELRDICSDYLPHALASLETSFGPGDPDTLRCLSYLASVMSDLGKYGESEKMNRRALEARGKVLGPDHRDTLTSAINLALALQYQGKYKESEAINRRALEGHQRVHGPDHPNTLTSVNTLAALLELQGKHNESEMLNRRALKARDQILGSNHPDTLTSVNNLALVLQRQGKYDESEAANRHALEGRKKILGPDHPDTLLSVSHLAMVLSYREKYKESEEMNRYALQGREKVLGPDHPDTLISAGNLAVVLEYEEKYDESEKMHRRALEGREKVLGQDHPNTLISVSGLAIVLCNQGKYDESEKMYRLALEGREKILGPDHPQTLTSLSNLAFVLQYQRKYDSSERMHRRAVVGREK</sequence>
<organism evidence="2 3">
    <name type="scientific">Tuber aestivum</name>
    <name type="common">summer truffle</name>
    <dbReference type="NCBI Taxonomy" id="59557"/>
    <lineage>
        <taxon>Eukaryota</taxon>
        <taxon>Fungi</taxon>
        <taxon>Dikarya</taxon>
        <taxon>Ascomycota</taxon>
        <taxon>Pezizomycotina</taxon>
        <taxon>Pezizomycetes</taxon>
        <taxon>Pezizales</taxon>
        <taxon>Tuberaceae</taxon>
        <taxon>Tuber</taxon>
    </lineage>
</organism>
<dbReference type="InterPro" id="IPR011990">
    <property type="entry name" value="TPR-like_helical_dom_sf"/>
</dbReference>
<keyword evidence="3" id="KW-1185">Reference proteome</keyword>